<name>A0A0M9AAK1_9HYME</name>
<gene>
    <name evidence="5" type="ORF">WN51_09135</name>
</gene>
<evidence type="ECO:0000313" key="6">
    <source>
        <dbReference type="Proteomes" id="UP000053105"/>
    </source>
</evidence>
<feature type="repeat" description="RCC1" evidence="2">
    <location>
        <begin position="192"/>
        <end position="249"/>
    </location>
</feature>
<organism evidence="5 6">
    <name type="scientific">Melipona quadrifasciata</name>
    <dbReference type="NCBI Taxonomy" id="166423"/>
    <lineage>
        <taxon>Eukaryota</taxon>
        <taxon>Metazoa</taxon>
        <taxon>Ecdysozoa</taxon>
        <taxon>Arthropoda</taxon>
        <taxon>Hexapoda</taxon>
        <taxon>Insecta</taxon>
        <taxon>Pterygota</taxon>
        <taxon>Neoptera</taxon>
        <taxon>Endopterygota</taxon>
        <taxon>Hymenoptera</taxon>
        <taxon>Apocrita</taxon>
        <taxon>Aculeata</taxon>
        <taxon>Apoidea</taxon>
        <taxon>Anthophila</taxon>
        <taxon>Apidae</taxon>
        <taxon>Melipona</taxon>
    </lineage>
</organism>
<dbReference type="InterPro" id="IPR011333">
    <property type="entry name" value="SKP1/BTB/POZ_sf"/>
</dbReference>
<evidence type="ECO:0000256" key="2">
    <source>
        <dbReference type="PROSITE-ProRule" id="PRU00235"/>
    </source>
</evidence>
<dbReference type="CDD" id="cd18298">
    <property type="entry name" value="BTB_POZ_RCBTB1_2"/>
    <property type="match status" value="2"/>
</dbReference>
<feature type="repeat" description="RCC1" evidence="2">
    <location>
        <begin position="250"/>
        <end position="309"/>
    </location>
</feature>
<dbReference type="SUPFAM" id="SSF50985">
    <property type="entry name" value="RCC1/BLIP-II"/>
    <property type="match status" value="2"/>
</dbReference>
<dbReference type="EMBL" id="KQ435713">
    <property type="protein sequence ID" value="KOX79333.1"/>
    <property type="molecule type" value="Genomic_DNA"/>
</dbReference>
<dbReference type="Pfam" id="PF25390">
    <property type="entry name" value="WD40_RLD"/>
    <property type="match status" value="2"/>
</dbReference>
<dbReference type="PANTHER" id="PTHR22872">
    <property type="entry name" value="BTK-BINDING PROTEIN-RELATED"/>
    <property type="match status" value="1"/>
</dbReference>
<dbReference type="Gene3D" id="3.30.710.10">
    <property type="entry name" value="Potassium Channel Kv1.1, Chain A"/>
    <property type="match status" value="2"/>
</dbReference>
<evidence type="ECO:0000259" key="4">
    <source>
        <dbReference type="PROSITE" id="PS50097"/>
    </source>
</evidence>
<feature type="region of interest" description="Disordered" evidence="3">
    <location>
        <begin position="1138"/>
        <end position="1160"/>
    </location>
</feature>
<feature type="repeat" description="RCC1" evidence="2">
    <location>
        <begin position="774"/>
        <end position="825"/>
    </location>
</feature>
<evidence type="ECO:0000256" key="3">
    <source>
        <dbReference type="SAM" id="MobiDB-lite"/>
    </source>
</evidence>
<dbReference type="InterPro" id="IPR051625">
    <property type="entry name" value="Signaling_Regulatory_Domain"/>
</dbReference>
<dbReference type="Gene3D" id="2.130.10.30">
    <property type="entry name" value="Regulator of chromosome condensation 1/beta-lactamase-inhibitor protein II"/>
    <property type="match status" value="2"/>
</dbReference>
<proteinExistence type="predicted"/>
<feature type="repeat" description="RCC1" evidence="2">
    <location>
        <begin position="721"/>
        <end position="773"/>
    </location>
</feature>
<dbReference type="PRINTS" id="PR00633">
    <property type="entry name" value="RCCNDNSATION"/>
</dbReference>
<reference evidence="5 6" key="1">
    <citation type="submission" date="2015-07" db="EMBL/GenBank/DDBJ databases">
        <title>The genome of Melipona quadrifasciata.</title>
        <authorList>
            <person name="Pan H."/>
            <person name="Kapheim K."/>
        </authorList>
    </citation>
    <scope>NUCLEOTIDE SEQUENCE [LARGE SCALE GENOMIC DNA]</scope>
    <source>
        <strain evidence="5">0111107301</strain>
        <tissue evidence="5">Whole body</tissue>
    </source>
</reference>
<dbReference type="Proteomes" id="UP000053105">
    <property type="component" value="Unassembled WGS sequence"/>
</dbReference>
<dbReference type="PANTHER" id="PTHR22872:SF10">
    <property type="entry name" value="ULTRAVIOLET-B RECEPTOR UVR8"/>
    <property type="match status" value="1"/>
</dbReference>
<dbReference type="PROSITE" id="PS50097">
    <property type="entry name" value="BTB"/>
    <property type="match status" value="2"/>
</dbReference>
<dbReference type="PROSITE" id="PS50012">
    <property type="entry name" value="RCC1_3"/>
    <property type="match status" value="8"/>
</dbReference>
<dbReference type="InterPro" id="IPR000408">
    <property type="entry name" value="Reg_chr_condens"/>
</dbReference>
<dbReference type="SUPFAM" id="SSF54695">
    <property type="entry name" value="POZ domain"/>
    <property type="match status" value="2"/>
</dbReference>
<feature type="repeat" description="RCC1" evidence="2">
    <location>
        <begin position="826"/>
        <end position="879"/>
    </location>
</feature>
<dbReference type="InterPro" id="IPR000210">
    <property type="entry name" value="BTB/POZ_dom"/>
</dbReference>
<feature type="repeat" description="RCC1" evidence="2">
    <location>
        <begin position="669"/>
        <end position="720"/>
    </location>
</feature>
<feature type="repeat" description="RCC1" evidence="2">
    <location>
        <begin position="91"/>
        <end position="143"/>
    </location>
</feature>
<keyword evidence="1" id="KW-0677">Repeat</keyword>
<accession>A0A0M9AAK1</accession>
<dbReference type="CDD" id="cd18498">
    <property type="entry name" value="BACK_RCBTB1_2"/>
    <property type="match status" value="1"/>
</dbReference>
<protein>
    <submittedName>
        <fullName evidence="5">RCC1 and BTB domain-containing protein 1</fullName>
    </submittedName>
</protein>
<keyword evidence="6" id="KW-1185">Reference proteome</keyword>
<dbReference type="InterPro" id="IPR009091">
    <property type="entry name" value="RCC1/BLIP-II"/>
</dbReference>
<feature type="domain" description="BTB" evidence="4">
    <location>
        <begin position="377"/>
        <end position="444"/>
    </location>
</feature>
<feature type="domain" description="BTB" evidence="4">
    <location>
        <begin position="948"/>
        <end position="1015"/>
    </location>
</feature>
<evidence type="ECO:0000313" key="5">
    <source>
        <dbReference type="EMBL" id="KOX79333.1"/>
    </source>
</evidence>
<dbReference type="Pfam" id="PF00651">
    <property type="entry name" value="BTB"/>
    <property type="match status" value="2"/>
</dbReference>
<dbReference type="OrthoDB" id="5981550at2759"/>
<dbReference type="STRING" id="166423.A0A0M9AAK1"/>
<dbReference type="InterPro" id="IPR058923">
    <property type="entry name" value="RCC1-like_dom"/>
</dbReference>
<dbReference type="SMART" id="SM00225">
    <property type="entry name" value="BTB"/>
    <property type="match status" value="2"/>
</dbReference>
<dbReference type="AlphaFoldDB" id="A0A0M9AAK1"/>
<evidence type="ECO:0000256" key="1">
    <source>
        <dbReference type="ARBA" id="ARBA00022737"/>
    </source>
</evidence>
<sequence length="1160" mass="130248">MDPCDLKNWQIFSSLNSKFISNVRIAVVYGSLANKALIVTKDNMVYNVENCLDTGSISSSLYPKKIEILCGEDIKNIAYGKGHVLVLTQQGKMYSWGCNCSGELGNGSTIESETPLFISNILNDEFFIDIACGGHRSLALTNKGQVYAWGNMSIVGADQCKTKPTCMTSLLNDKIVCISCGDLFNMMLTDNGQIYSWGDNSVGQLGTKNSSSNNIVITHAGLYKVTALAEIIIEKIVCGHSHTLALSDKGDLYVWGDNSYGQLGFYTDTSRTYTDSHTRAPMKLTIPKLSGRVLDIATSHYHHISVARCEGNQIFMWGQCLNQQIRTPMLTPLKCLHYAFAYYTFPNIMHQPLIFHSDKETNVADSIRAAFDDPTTSDLTIQVHGKPIHVHKVILKIRSNYFKMMFQEHWTENSQSTIEHEQFSYDAYKAFLNYLYTNEIDLPTETTLELLELANAYSENQLVKHCVRIICERITVQNVGFLYNISLLYNAKELEECCFKFALNHMTVVMQTTAFAELDKNTMKTFIVKAAQAVVIKKLQEFEHRRSLIHRNLRCMRIYILLHTSKNNVRSDSLCKMFLWSLRNWPIFSFIDWNCVSKVHMALVYGNEALIVTTDKVVYALGCNTSGCLGIGVSHSTLYPKKVEALCGKDIKTFAHGRGPHILALTEEGKIYSWGHNNHGELGNNSTNHMIPTLVTRNLTNEFIVDVACGSHHCLALTKEGKVYAWGENTQGQVGNSVNTNENTPMKVNSKLADKTIICISCGQSSSMTVTDSGEIYGWGCNQVGQLGIGNYVNQVNPCKVTTLVGIVIEKIVCGYAHVLALSKKGVLYVWGGNNCGQLGLDESRKTNVCSPRQLAVKEMGRVLDIASSHYNHISVAMGEGNRIFMWGECLGQIITVPMLVTVASLHDVFARYASPSVMHQPLVLYGEEPDMSLTDYFRNAFDDQSTSDLVVRVQQKCIYVHKAFLAIRCQYFRTMFQQNLIKNNQSVIEEQTFSYDVYKAFLKYFYTDEIDLPPGNIPEFLKLAHTYSENQLKKHCVEKIKGEITIENAALLYGMSVEYNAKVVGLPYGMVVKCFEFALPFASAVFGAFFDLTPIFHTRSLGGPTFRPPPLHPNMHADIPIPSSTFSIREDFVDRTLEKPENGGTTEKKRKTWMEEWEN</sequence>
<feature type="repeat" description="RCC1" evidence="2">
    <location>
        <begin position="144"/>
        <end position="191"/>
    </location>
</feature>